<name>A0A328N1D8_9ACTN</name>
<comment type="caution">
    <text evidence="4">The sequence shown here is derived from an EMBL/GenBank/DDBJ whole genome shotgun (WGS) entry which is preliminary data.</text>
</comment>
<dbReference type="InterPro" id="IPR050179">
    <property type="entry name" value="Trans_hexapeptide_repeat"/>
</dbReference>
<sequence length="215" mass="22021">MATDLVIVGCGGHGREVLTIVHAVNKASDHGSAWRIAGFVDDAPSEVNLKRLRALGADYLGRIHVLATLPAETHVALGIGDPRGRQTVVDRMAAYPRPAAVLVHPDATVGPDLVHGEGLLVFAGARVTTNVVLGRHVHLNQNATVGHDCVLGDFVSINPLAAVSGGCRVDSGALVGAGAVVLQQRHVATAATVGAAACVVRDVPSHAVVKGVPAR</sequence>
<evidence type="ECO:0000256" key="2">
    <source>
        <dbReference type="PIRSR" id="PIRSR620019-2"/>
    </source>
</evidence>
<dbReference type="Proteomes" id="UP000248966">
    <property type="component" value="Unassembled WGS sequence"/>
</dbReference>
<reference evidence="6 7" key="1">
    <citation type="submission" date="2018-03" db="EMBL/GenBank/DDBJ databases">
        <title>Defining the species Micromonospora saelicesensis and Micromonospora noduli under the framework of genomics.</title>
        <authorList>
            <person name="Riesco R."/>
            <person name="Trujillo M.E."/>
        </authorList>
    </citation>
    <scope>NUCLEOTIDE SEQUENCE [LARGE SCALE GENOMIC DNA]</scope>
    <source>
        <strain evidence="4 6">LAH08</strain>
        <strain evidence="5 7">MED15</strain>
    </source>
</reference>
<dbReference type="Gene3D" id="2.160.10.10">
    <property type="entry name" value="Hexapeptide repeat proteins"/>
    <property type="match status" value="1"/>
</dbReference>
<protein>
    <submittedName>
        <fullName evidence="4 5">Acetyltransferase EpsM</fullName>
    </submittedName>
</protein>
<dbReference type="NCBIfam" id="TIGR03570">
    <property type="entry name" value="NeuD_NnaD"/>
    <property type="match status" value="1"/>
</dbReference>
<dbReference type="CDD" id="cd03360">
    <property type="entry name" value="LbH_AT_putative"/>
    <property type="match status" value="1"/>
</dbReference>
<keyword evidence="4" id="KW-0808">Transferase</keyword>
<evidence type="ECO:0000313" key="4">
    <source>
        <dbReference type="EMBL" id="RAN99924.1"/>
    </source>
</evidence>
<proteinExistence type="predicted"/>
<dbReference type="Pfam" id="PF17836">
    <property type="entry name" value="PglD_N"/>
    <property type="match status" value="1"/>
</dbReference>
<feature type="domain" description="PglD N-terminal" evidence="3">
    <location>
        <begin position="4"/>
        <end position="91"/>
    </location>
</feature>
<organism evidence="4 6">
    <name type="scientific">Micromonospora noduli</name>
    <dbReference type="NCBI Taxonomy" id="709876"/>
    <lineage>
        <taxon>Bacteria</taxon>
        <taxon>Bacillati</taxon>
        <taxon>Actinomycetota</taxon>
        <taxon>Actinomycetes</taxon>
        <taxon>Micromonosporales</taxon>
        <taxon>Micromonosporaceae</taxon>
        <taxon>Micromonospora</taxon>
    </lineage>
</organism>
<dbReference type="PANTHER" id="PTHR43300:SF7">
    <property type="entry name" value="UDP-N-ACETYLBACILLOSAMINE N-ACETYLTRANSFERASE"/>
    <property type="match status" value="1"/>
</dbReference>
<dbReference type="PANTHER" id="PTHR43300">
    <property type="entry name" value="ACETYLTRANSFERASE"/>
    <property type="match status" value="1"/>
</dbReference>
<accession>A0A328N1D8</accession>
<gene>
    <name evidence="4" type="ORF">LAH08_03441</name>
    <name evidence="5" type="ORF">MED15_05024</name>
</gene>
<feature type="binding site" evidence="2">
    <location>
        <position position="80"/>
    </location>
    <ligand>
        <name>substrate</name>
    </ligand>
</feature>
<dbReference type="EMBL" id="PYAA01000021">
    <property type="protein sequence ID" value="RAN99924.1"/>
    <property type="molecule type" value="Genomic_DNA"/>
</dbReference>
<evidence type="ECO:0000313" key="5">
    <source>
        <dbReference type="EMBL" id="RAO12015.1"/>
    </source>
</evidence>
<feature type="active site" description="Proton acceptor" evidence="1">
    <location>
        <position position="147"/>
    </location>
</feature>
<keyword evidence="7" id="KW-1185">Reference proteome</keyword>
<feature type="site" description="Increases basicity of active site His" evidence="1">
    <location>
        <position position="148"/>
    </location>
</feature>
<dbReference type="Gene3D" id="3.40.50.20">
    <property type="match status" value="1"/>
</dbReference>
<dbReference type="InterPro" id="IPR041561">
    <property type="entry name" value="PglD_N"/>
</dbReference>
<evidence type="ECO:0000313" key="6">
    <source>
        <dbReference type="Proteomes" id="UP000248966"/>
    </source>
</evidence>
<evidence type="ECO:0000256" key="1">
    <source>
        <dbReference type="PIRSR" id="PIRSR620019-1"/>
    </source>
</evidence>
<evidence type="ECO:0000259" key="3">
    <source>
        <dbReference type="Pfam" id="PF17836"/>
    </source>
</evidence>
<evidence type="ECO:0000313" key="7">
    <source>
        <dbReference type="Proteomes" id="UP000249045"/>
    </source>
</evidence>
<dbReference type="Proteomes" id="UP000249045">
    <property type="component" value="Unassembled WGS sequence"/>
</dbReference>
<dbReference type="RefSeq" id="WP_112584684.1">
    <property type="nucleotide sequence ID" value="NZ_PYAA01000021.1"/>
</dbReference>
<dbReference type="EMBL" id="PYAC01000033">
    <property type="protein sequence ID" value="RAO12015.1"/>
    <property type="molecule type" value="Genomic_DNA"/>
</dbReference>
<dbReference type="InterPro" id="IPR011004">
    <property type="entry name" value="Trimer_LpxA-like_sf"/>
</dbReference>
<dbReference type="GO" id="GO:0016740">
    <property type="term" value="F:transferase activity"/>
    <property type="evidence" value="ECO:0007669"/>
    <property type="project" value="UniProtKB-KW"/>
</dbReference>
<dbReference type="SUPFAM" id="SSF51161">
    <property type="entry name" value="Trimeric LpxA-like enzymes"/>
    <property type="match status" value="1"/>
</dbReference>
<dbReference type="AlphaFoldDB" id="A0A328N1D8"/>
<dbReference type="InterPro" id="IPR020019">
    <property type="entry name" value="AcTrfase_PglD-like"/>
</dbReference>